<feature type="region of interest" description="Disordered" evidence="1">
    <location>
        <begin position="1"/>
        <end position="37"/>
    </location>
</feature>
<feature type="compositionally biased region" description="Basic and acidic residues" evidence="1">
    <location>
        <begin position="1"/>
        <end position="10"/>
    </location>
</feature>
<name>A0A2G4SMS0_RHIZD</name>
<feature type="compositionally biased region" description="Basic and acidic residues" evidence="1">
    <location>
        <begin position="148"/>
        <end position="163"/>
    </location>
</feature>
<dbReference type="AlphaFoldDB" id="A0A2G4SMS0"/>
<dbReference type="GeneID" id="35440313"/>
<feature type="region of interest" description="Disordered" evidence="1">
    <location>
        <begin position="56"/>
        <end position="227"/>
    </location>
</feature>
<accession>A0A2G4SMS0</accession>
<reference evidence="2 3" key="1">
    <citation type="journal article" date="2016" name="Proc. Natl. Acad. Sci. U.S.A.">
        <title>Lipid metabolic changes in an early divergent fungus govern the establishment of a mutualistic symbiosis with endobacteria.</title>
        <authorList>
            <person name="Lastovetsky O.A."/>
            <person name="Gaspar M.L."/>
            <person name="Mondo S.J."/>
            <person name="LaButti K.M."/>
            <person name="Sandor L."/>
            <person name="Grigoriev I.V."/>
            <person name="Henry S.A."/>
            <person name="Pawlowska T.E."/>
        </authorList>
    </citation>
    <scope>NUCLEOTIDE SEQUENCE [LARGE SCALE GENOMIC DNA]</scope>
    <source>
        <strain evidence="2 3">ATCC 52813</strain>
    </source>
</reference>
<protein>
    <submittedName>
        <fullName evidence="2">Uncharacterized protein</fullName>
    </submittedName>
</protein>
<keyword evidence="3" id="KW-1185">Reference proteome</keyword>
<feature type="compositionally biased region" description="Basic and acidic residues" evidence="1">
    <location>
        <begin position="185"/>
        <end position="205"/>
    </location>
</feature>
<gene>
    <name evidence="2" type="ORF">RHIMIDRAFT_240185</name>
</gene>
<feature type="region of interest" description="Disordered" evidence="1">
    <location>
        <begin position="262"/>
        <end position="286"/>
    </location>
</feature>
<organism evidence="2 3">
    <name type="scientific">Rhizopus microsporus ATCC 52813</name>
    <dbReference type="NCBI Taxonomy" id="1340429"/>
    <lineage>
        <taxon>Eukaryota</taxon>
        <taxon>Fungi</taxon>
        <taxon>Fungi incertae sedis</taxon>
        <taxon>Mucoromycota</taxon>
        <taxon>Mucoromycotina</taxon>
        <taxon>Mucoromycetes</taxon>
        <taxon>Mucorales</taxon>
        <taxon>Mucorineae</taxon>
        <taxon>Rhizopodaceae</taxon>
        <taxon>Rhizopus</taxon>
    </lineage>
</organism>
<dbReference type="STRING" id="1340429.A0A2G4SMS0"/>
<feature type="compositionally biased region" description="Basic and acidic residues" evidence="1">
    <location>
        <begin position="217"/>
        <end position="227"/>
    </location>
</feature>
<evidence type="ECO:0000256" key="1">
    <source>
        <dbReference type="SAM" id="MobiDB-lite"/>
    </source>
</evidence>
<proteinExistence type="predicted"/>
<dbReference type="RefSeq" id="XP_023463786.1">
    <property type="nucleotide sequence ID" value="XM_023609323.1"/>
</dbReference>
<sequence length="390" mass="46378">MSERTKRDDGLNSSYIGVSDSEDDFSSAFGNENDALDNYNVSDKLKNLLRMGNFRLEESGLTQLEDESDDDSIRPIREIEKSLISDSNNNNNSENKYMNFPLRPVDDDTITEKKKKKVDKLKRREKEKEKKKKKKTRDDILEQPPQKQRRDVHDFLERLRQEQSDGEEEEFSRKRRSGGRKTRKNRDDLRSKVDENGERLVRETELLNSSSDDSDDDRPMSKREEMEMYRQRERILRANEVKIKPTMNIKSYEDFIKRREQREQEKRLKKEQEQAKMQVQHDSDSDDLEIIYNSKLKITSPDRPKYPFLAVSPVRNAETYRREHNSMLLKKLYEQTQEHRKQMEEAAKAKGNFVSAVDRAKKLIEQEKRAQIINEQVEKHFKKKSTLFST</sequence>
<feature type="compositionally biased region" description="Basic and acidic residues" evidence="1">
    <location>
        <begin position="71"/>
        <end position="83"/>
    </location>
</feature>
<feature type="non-terminal residue" evidence="2">
    <location>
        <position position="390"/>
    </location>
</feature>
<feature type="compositionally biased region" description="Basic residues" evidence="1">
    <location>
        <begin position="173"/>
        <end position="184"/>
    </location>
</feature>
<feature type="compositionally biased region" description="Basic and acidic residues" evidence="1">
    <location>
        <begin position="262"/>
        <end position="283"/>
    </location>
</feature>
<evidence type="ECO:0000313" key="3">
    <source>
        <dbReference type="Proteomes" id="UP000242254"/>
    </source>
</evidence>
<dbReference type="Proteomes" id="UP000242254">
    <property type="component" value="Unassembled WGS sequence"/>
</dbReference>
<dbReference type="EMBL" id="KZ303856">
    <property type="protein sequence ID" value="PHZ10078.1"/>
    <property type="molecule type" value="Genomic_DNA"/>
</dbReference>
<evidence type="ECO:0000313" key="2">
    <source>
        <dbReference type="EMBL" id="PHZ10078.1"/>
    </source>
</evidence>
<feature type="compositionally biased region" description="Low complexity" evidence="1">
    <location>
        <begin position="84"/>
        <end position="99"/>
    </location>
</feature>